<comment type="similarity">
    <text evidence="1">Belongs to the LysR transcriptional regulatory family.</text>
</comment>
<dbReference type="PATRIC" id="fig|36861.3.peg.826"/>
<dbReference type="PANTHER" id="PTHR30293">
    <property type="entry name" value="TRANSCRIPTIONAL REGULATORY PROTEIN NAC-RELATED"/>
    <property type="match status" value="1"/>
</dbReference>
<dbReference type="PROSITE" id="PS50931">
    <property type="entry name" value="HTH_LYSR"/>
    <property type="match status" value="1"/>
</dbReference>
<dbReference type="Gene3D" id="1.10.10.10">
    <property type="entry name" value="Winged helix-like DNA-binding domain superfamily/Winged helix DNA-binding domain"/>
    <property type="match status" value="1"/>
</dbReference>
<evidence type="ECO:0000313" key="7">
    <source>
        <dbReference type="EMBL" id="KVW96648.1"/>
    </source>
</evidence>
<keyword evidence="8" id="KW-1185">Reference proteome</keyword>
<comment type="caution">
    <text evidence="7">The sequence shown here is derived from an EMBL/GenBank/DDBJ whole genome shotgun (WGS) entry which is preliminary data.</text>
</comment>
<dbReference type="Gene3D" id="3.40.190.290">
    <property type="match status" value="1"/>
</dbReference>
<evidence type="ECO:0000256" key="3">
    <source>
        <dbReference type="ARBA" id="ARBA00023125"/>
    </source>
</evidence>
<dbReference type="Proteomes" id="UP000064243">
    <property type="component" value="Unassembled WGS sequence"/>
</dbReference>
<evidence type="ECO:0000259" key="6">
    <source>
        <dbReference type="PROSITE" id="PS50931"/>
    </source>
</evidence>
<feature type="domain" description="HTH lysR-type" evidence="6">
    <location>
        <begin position="2"/>
        <end position="59"/>
    </location>
</feature>
<reference evidence="7 8" key="1">
    <citation type="journal article" date="2015" name="Appl. Environ. Microbiol.">
        <title>Aerobic and Anaerobic Thiosulfate Oxidation by a Cold-Adapted, Subglacial Chemoautotroph.</title>
        <authorList>
            <person name="Harrold Z.R."/>
            <person name="Skidmore M.L."/>
            <person name="Hamilton T.L."/>
            <person name="Desch L."/>
            <person name="Amada K."/>
            <person name="van Gelder W."/>
            <person name="Glover K."/>
            <person name="Roden E.E."/>
            <person name="Boyd E.S."/>
        </authorList>
    </citation>
    <scope>NUCLEOTIDE SEQUENCE [LARGE SCALE GENOMIC DNA]</scope>
    <source>
        <strain evidence="7 8">RG</strain>
    </source>
</reference>
<dbReference type="Pfam" id="PF03466">
    <property type="entry name" value="LysR_substrate"/>
    <property type="match status" value="1"/>
</dbReference>
<evidence type="ECO:0000256" key="2">
    <source>
        <dbReference type="ARBA" id="ARBA00023015"/>
    </source>
</evidence>
<dbReference type="Pfam" id="PF00126">
    <property type="entry name" value="HTH_1"/>
    <property type="match status" value="1"/>
</dbReference>
<dbReference type="OrthoDB" id="464481at2"/>
<dbReference type="PRINTS" id="PR00039">
    <property type="entry name" value="HTHLYSR"/>
</dbReference>
<dbReference type="SUPFAM" id="SSF53850">
    <property type="entry name" value="Periplasmic binding protein-like II"/>
    <property type="match status" value="1"/>
</dbReference>
<dbReference type="NCBIfam" id="NF008284">
    <property type="entry name" value="PRK11062.1"/>
    <property type="match status" value="1"/>
</dbReference>
<dbReference type="AlphaFoldDB" id="A0A125BCU9"/>
<keyword evidence="5" id="KW-0804">Transcription</keyword>
<sequence length="301" mass="33328">MLNYKHLHYFRTVAKTGAINRAAEKLHLTPQTLSGQISILEERLGVALFRRTGRRLELTDAGRTALTYADEIFDVGAELEEALQNRLAARVHPFRVGIADVVPKTIAYQLLAPALTLAEPVKLVCKEDRLEQLAAELSIHRLDMVLADRPLPSNMDIKGYSHPLGECGIAFLAARAIAETLGQDFPANLHEAPLLIPGEDSALRVPLLRWLERRGIQPTIVGEFDDSALMSAFGQAGAGVFPVPLTTAQEVMRQYEVVELGQTLEIRERFFAISVERRLSHPAVVAVSEAARRRFQPQDAD</sequence>
<dbReference type="EMBL" id="LDUG01000019">
    <property type="protein sequence ID" value="KVW96648.1"/>
    <property type="molecule type" value="Genomic_DNA"/>
</dbReference>
<proteinExistence type="inferred from homology"/>
<keyword evidence="4" id="KW-0010">Activator</keyword>
<evidence type="ECO:0000256" key="5">
    <source>
        <dbReference type="ARBA" id="ARBA00023163"/>
    </source>
</evidence>
<dbReference type="eggNOG" id="COG0583">
    <property type="taxonomic scope" value="Bacteria"/>
</dbReference>
<dbReference type="STRING" id="1123392.GCA_000376425_02256"/>
<dbReference type="SUPFAM" id="SSF46785">
    <property type="entry name" value="Winged helix' DNA-binding domain"/>
    <property type="match status" value="1"/>
</dbReference>
<name>A0A125BCU9_THIDE</name>
<organism evidence="7 8">
    <name type="scientific">Thiobacillus denitrificans</name>
    <dbReference type="NCBI Taxonomy" id="36861"/>
    <lineage>
        <taxon>Bacteria</taxon>
        <taxon>Pseudomonadati</taxon>
        <taxon>Pseudomonadota</taxon>
        <taxon>Betaproteobacteria</taxon>
        <taxon>Nitrosomonadales</taxon>
        <taxon>Thiobacillaceae</taxon>
        <taxon>Thiobacillus</taxon>
    </lineage>
</organism>
<dbReference type="InterPro" id="IPR000847">
    <property type="entry name" value="LysR_HTH_N"/>
</dbReference>
<dbReference type="InterPro" id="IPR036388">
    <property type="entry name" value="WH-like_DNA-bd_sf"/>
</dbReference>
<dbReference type="CDD" id="cd08429">
    <property type="entry name" value="PBP2_NhaR"/>
    <property type="match status" value="1"/>
</dbReference>
<evidence type="ECO:0000256" key="1">
    <source>
        <dbReference type="ARBA" id="ARBA00009437"/>
    </source>
</evidence>
<dbReference type="FunFam" id="1.10.10.10:FF:000001">
    <property type="entry name" value="LysR family transcriptional regulator"/>
    <property type="match status" value="1"/>
</dbReference>
<dbReference type="GO" id="GO:0003677">
    <property type="term" value="F:DNA binding"/>
    <property type="evidence" value="ECO:0007669"/>
    <property type="project" value="UniProtKB-KW"/>
</dbReference>
<keyword evidence="2" id="KW-0805">Transcription regulation</keyword>
<protein>
    <submittedName>
        <fullName evidence="7">LysR family transcriptional regulator</fullName>
    </submittedName>
</protein>
<evidence type="ECO:0000313" key="8">
    <source>
        <dbReference type="Proteomes" id="UP000064243"/>
    </source>
</evidence>
<dbReference type="GO" id="GO:2000142">
    <property type="term" value="P:regulation of DNA-templated transcription initiation"/>
    <property type="evidence" value="ECO:0007669"/>
    <property type="project" value="TreeGrafter"/>
</dbReference>
<keyword evidence="3" id="KW-0238">DNA-binding</keyword>
<accession>A0A125BCU9</accession>
<dbReference type="PANTHER" id="PTHR30293:SF2">
    <property type="entry name" value="TRANSCRIPTIONAL ACTIVATOR PROTEIN NHAR"/>
    <property type="match status" value="1"/>
</dbReference>
<dbReference type="RefSeq" id="WP_059753761.1">
    <property type="nucleotide sequence ID" value="NZ_LDUG01000019.1"/>
</dbReference>
<gene>
    <name evidence="7" type="ORF">ABW22_06760</name>
</gene>
<dbReference type="GO" id="GO:0003700">
    <property type="term" value="F:DNA-binding transcription factor activity"/>
    <property type="evidence" value="ECO:0007669"/>
    <property type="project" value="InterPro"/>
</dbReference>
<dbReference type="InterPro" id="IPR036390">
    <property type="entry name" value="WH_DNA-bd_sf"/>
</dbReference>
<dbReference type="InterPro" id="IPR005119">
    <property type="entry name" value="LysR_subst-bd"/>
</dbReference>
<evidence type="ECO:0000256" key="4">
    <source>
        <dbReference type="ARBA" id="ARBA00023159"/>
    </source>
</evidence>